<dbReference type="RefSeq" id="XP_040638782.1">
    <property type="nucleotide sequence ID" value="XM_040781897.1"/>
</dbReference>
<protein>
    <submittedName>
        <fullName evidence="2">Uncharacterized protein</fullName>
    </submittedName>
</protein>
<feature type="region of interest" description="Disordered" evidence="1">
    <location>
        <begin position="69"/>
        <end position="89"/>
    </location>
</feature>
<dbReference type="GeneID" id="63697021"/>
<evidence type="ECO:0000313" key="2">
    <source>
        <dbReference type="EMBL" id="EYE95094.1"/>
    </source>
</evidence>
<sequence>MHSYIGISKLSCRDCQKFLWILNSVSETDFCIRGCRGKSYLGCEEVLEETDGVYDHPLRVCIEKRSKQYGSPDNTLREKLSHPQYIGLT</sequence>
<reference evidence="3" key="1">
    <citation type="journal article" date="2014" name="Nat. Commun.">
        <title>Genomic adaptations of the halophilic Dead Sea filamentous fungus Eurotium rubrum.</title>
        <authorList>
            <person name="Kis-Papo T."/>
            <person name="Weig A.R."/>
            <person name="Riley R."/>
            <person name="Persoh D."/>
            <person name="Salamov A."/>
            <person name="Sun H."/>
            <person name="Lipzen A."/>
            <person name="Wasser S.P."/>
            <person name="Rambold G."/>
            <person name="Grigoriev I.V."/>
            <person name="Nevo E."/>
        </authorList>
    </citation>
    <scope>NUCLEOTIDE SEQUENCE [LARGE SCALE GENOMIC DNA]</scope>
    <source>
        <strain evidence="3">CBS 135680</strain>
    </source>
</reference>
<accession>A0A017SEQ7</accession>
<dbReference type="HOGENOM" id="CLU_2454328_0_0_1"/>
<dbReference type="AlphaFoldDB" id="A0A017SEQ7"/>
<dbReference type="Proteomes" id="UP000019804">
    <property type="component" value="Unassembled WGS sequence"/>
</dbReference>
<gene>
    <name evidence="2" type="ORF">EURHEDRAFT_412402</name>
</gene>
<proteinExistence type="predicted"/>
<name>A0A017SEQ7_ASPRC</name>
<evidence type="ECO:0000256" key="1">
    <source>
        <dbReference type="SAM" id="MobiDB-lite"/>
    </source>
</evidence>
<dbReference type="EMBL" id="KK088423">
    <property type="protein sequence ID" value="EYE95094.1"/>
    <property type="molecule type" value="Genomic_DNA"/>
</dbReference>
<keyword evidence="3" id="KW-1185">Reference proteome</keyword>
<organism evidence="2 3">
    <name type="scientific">Aspergillus ruber (strain CBS 135680)</name>
    <dbReference type="NCBI Taxonomy" id="1388766"/>
    <lineage>
        <taxon>Eukaryota</taxon>
        <taxon>Fungi</taxon>
        <taxon>Dikarya</taxon>
        <taxon>Ascomycota</taxon>
        <taxon>Pezizomycotina</taxon>
        <taxon>Eurotiomycetes</taxon>
        <taxon>Eurotiomycetidae</taxon>
        <taxon>Eurotiales</taxon>
        <taxon>Aspergillaceae</taxon>
        <taxon>Aspergillus</taxon>
        <taxon>Aspergillus subgen. Aspergillus</taxon>
    </lineage>
</organism>
<evidence type="ECO:0000313" key="3">
    <source>
        <dbReference type="Proteomes" id="UP000019804"/>
    </source>
</evidence>